<dbReference type="EMBL" id="BMAW01070760">
    <property type="protein sequence ID" value="GFT74912.1"/>
    <property type="molecule type" value="Genomic_DNA"/>
</dbReference>
<organism evidence="2 3">
    <name type="scientific">Nephila pilipes</name>
    <name type="common">Giant wood spider</name>
    <name type="synonym">Nephila maculata</name>
    <dbReference type="NCBI Taxonomy" id="299642"/>
    <lineage>
        <taxon>Eukaryota</taxon>
        <taxon>Metazoa</taxon>
        <taxon>Ecdysozoa</taxon>
        <taxon>Arthropoda</taxon>
        <taxon>Chelicerata</taxon>
        <taxon>Arachnida</taxon>
        <taxon>Araneae</taxon>
        <taxon>Araneomorphae</taxon>
        <taxon>Entelegynae</taxon>
        <taxon>Araneoidea</taxon>
        <taxon>Nephilidae</taxon>
        <taxon>Nephila</taxon>
    </lineage>
</organism>
<evidence type="ECO:0000256" key="1">
    <source>
        <dbReference type="SAM" id="MobiDB-lite"/>
    </source>
</evidence>
<keyword evidence="3" id="KW-1185">Reference proteome</keyword>
<dbReference type="OrthoDB" id="6437729at2759"/>
<gene>
    <name evidence="2" type="primary">AVEN_161604_1</name>
    <name evidence="2" type="ORF">NPIL_228061</name>
</gene>
<accession>A0A8X6U2Y4</accession>
<evidence type="ECO:0000313" key="2">
    <source>
        <dbReference type="EMBL" id="GFT74912.1"/>
    </source>
</evidence>
<name>A0A8X6U2Y4_NEPPI</name>
<dbReference type="AlphaFoldDB" id="A0A8X6U2Y4"/>
<evidence type="ECO:0000313" key="3">
    <source>
        <dbReference type="Proteomes" id="UP000887013"/>
    </source>
</evidence>
<sequence length="193" mass="22018">MNSAPLSESEKETSEKVTPPLLPFSRRPMKAEGGGENNGFTVLTNKKKRVSPIFIDECLDTPDLLKEISEKTKSKFLGRIVNGKLKVFSETPNEHRIIQNFISVKKLKPLTFEMQNEKMLKAVIRGLPADYDIKELISEIQLQGFNPDHVSVWRNRRNNTNMPLFLAVLKKPLKLKTYITSAILVILESKLRL</sequence>
<reference evidence="2" key="1">
    <citation type="submission" date="2020-08" db="EMBL/GenBank/DDBJ databases">
        <title>Multicomponent nature underlies the extraordinary mechanical properties of spider dragline silk.</title>
        <authorList>
            <person name="Kono N."/>
            <person name="Nakamura H."/>
            <person name="Mori M."/>
            <person name="Yoshida Y."/>
            <person name="Ohtoshi R."/>
            <person name="Malay A.D."/>
            <person name="Moran D.A.P."/>
            <person name="Tomita M."/>
            <person name="Numata K."/>
            <person name="Arakawa K."/>
        </authorList>
    </citation>
    <scope>NUCLEOTIDE SEQUENCE</scope>
</reference>
<proteinExistence type="predicted"/>
<comment type="caution">
    <text evidence="2">The sequence shown here is derived from an EMBL/GenBank/DDBJ whole genome shotgun (WGS) entry which is preliminary data.</text>
</comment>
<protein>
    <submittedName>
        <fullName evidence="2">PRE_C2HC domain-containing protein</fullName>
    </submittedName>
</protein>
<dbReference type="Proteomes" id="UP000887013">
    <property type="component" value="Unassembled WGS sequence"/>
</dbReference>
<feature type="region of interest" description="Disordered" evidence="1">
    <location>
        <begin position="1"/>
        <end position="38"/>
    </location>
</feature>